<evidence type="ECO:0000313" key="2">
    <source>
        <dbReference type="EMBL" id="AKA50068.1"/>
    </source>
</evidence>
<dbReference type="InterPro" id="IPR036928">
    <property type="entry name" value="AS_sf"/>
</dbReference>
<dbReference type="PANTHER" id="PTHR11895:SF151">
    <property type="entry name" value="GLUTAMYL-TRNA(GLN) AMIDOTRANSFERASE SUBUNIT A"/>
    <property type="match status" value="1"/>
</dbReference>
<feature type="domain" description="Amidase" evidence="1">
    <location>
        <begin position="13"/>
        <end position="425"/>
    </location>
</feature>
<protein>
    <submittedName>
        <fullName evidence="2">Amidase</fullName>
        <ecNumber evidence="2">3.5.1.4</ecNumber>
    </submittedName>
</protein>
<dbReference type="HOGENOM" id="CLU_009600_7_6_14"/>
<organism evidence="3">
    <name type="scientific">Mycoplasmopsis gallinacea</name>
    <dbReference type="NCBI Taxonomy" id="29556"/>
    <lineage>
        <taxon>Bacteria</taxon>
        <taxon>Bacillati</taxon>
        <taxon>Mycoplasmatota</taxon>
        <taxon>Mycoplasmoidales</taxon>
        <taxon>Metamycoplasmataceae</taxon>
        <taxon>Mycoplasmopsis</taxon>
    </lineage>
</organism>
<dbReference type="SUPFAM" id="SSF75304">
    <property type="entry name" value="Amidase signature (AS) enzymes"/>
    <property type="match status" value="1"/>
</dbReference>
<proteinExistence type="predicted"/>
<reference evidence="2 3" key="1">
    <citation type="journal article" date="2015" name="Genome Announc.">
        <title>Complete Genome Sequence of Mycoplasma meleagridis, a Possible Emerging Pathogen in Chickens.</title>
        <authorList>
            <person name="Abolnik C."/>
        </authorList>
    </citation>
    <scope>NUCLEOTIDE SEQUENCE [LARGE SCALE GENOMIC DNA]</scope>
    <source>
        <strain evidence="2 3">B2096 8B</strain>
    </source>
</reference>
<dbReference type="AlphaFoldDB" id="A0A0D5ZJK6"/>
<keyword evidence="2" id="KW-0378">Hydrolase</keyword>
<gene>
    <name evidence="2" type="ORF">VO56_02320</name>
</gene>
<evidence type="ECO:0000313" key="3">
    <source>
        <dbReference type="Proteomes" id="UP000032722"/>
    </source>
</evidence>
<dbReference type="PANTHER" id="PTHR11895">
    <property type="entry name" value="TRANSAMIDASE"/>
    <property type="match status" value="1"/>
</dbReference>
<evidence type="ECO:0000259" key="1">
    <source>
        <dbReference type="Pfam" id="PF01425"/>
    </source>
</evidence>
<dbReference type="InterPro" id="IPR023631">
    <property type="entry name" value="Amidase_dom"/>
</dbReference>
<dbReference type="NCBIfam" id="NF005517">
    <property type="entry name" value="PRK07139.1"/>
    <property type="match status" value="1"/>
</dbReference>
<dbReference type="GO" id="GO:0004040">
    <property type="term" value="F:amidase activity"/>
    <property type="evidence" value="ECO:0007669"/>
    <property type="project" value="UniProtKB-EC"/>
</dbReference>
<dbReference type="EMBL" id="CP011021">
    <property type="protein sequence ID" value="AKA50068.1"/>
    <property type="molecule type" value="Genomic_DNA"/>
</dbReference>
<dbReference type="InterPro" id="IPR000120">
    <property type="entry name" value="Amidase"/>
</dbReference>
<sequence length="439" mass="48583">MELVKQKGNLEKALIELKNDHNNAVAFVYENGYKEANEGILNDSVITVKDVFATKNAPTRSSSKILENFNPFYNATAVQKLLNAGAIVAAKVNNDELALGGTGTYSAFGLIKNKLDPRRFSGGSSSGSVVTLTENVSIALGSDTGDSVRLPASFQGVVGFKPSYGAISRYGMFAYASSLDTVAYFAHNVNDIFAASKAMFGKDNKDMTSVNVELNKLQTSKPKKVVALDFSIFCNSYVNEAFDNLLKKLENEQVEVLKIKPNYDILKAIKIVYQVVSFSEASSNLSNLTGISFGSRVNGNTWEEIMKNTRSEKFGKMVQERLTLGSYFLYSENQEEIFIRAQKARRVIKDYIDSLQKQGDVVIYPAYRGIAPLFDEVQEPNLMDYILTGANLAGIPSITIPFASFDNMPFNLCLEKQIYQDNELLNYANYFEELIKGGN</sequence>
<dbReference type="Gene3D" id="3.90.1300.10">
    <property type="entry name" value="Amidase signature (AS) domain"/>
    <property type="match status" value="1"/>
</dbReference>
<dbReference type="Proteomes" id="UP000032722">
    <property type="component" value="Chromosome"/>
</dbReference>
<accession>A0A0D5ZJK6</accession>
<dbReference type="EC" id="3.5.1.4" evidence="2"/>
<dbReference type="KEGG" id="mgb:VO56_02320"/>
<dbReference type="PATRIC" id="fig|29556.3.peg.459"/>
<dbReference type="Pfam" id="PF01425">
    <property type="entry name" value="Amidase"/>
    <property type="match status" value="1"/>
</dbReference>
<name>A0A0D5ZJK6_9BACT</name>